<evidence type="ECO:0000256" key="7">
    <source>
        <dbReference type="ARBA" id="ARBA00022723"/>
    </source>
</evidence>
<dbReference type="Gene3D" id="2.60.40.420">
    <property type="entry name" value="Cupredoxins - blue copper proteins"/>
    <property type="match status" value="3"/>
</dbReference>
<dbReference type="InterPro" id="IPR011706">
    <property type="entry name" value="Cu-oxidase_C"/>
</dbReference>
<dbReference type="InterPro" id="IPR033138">
    <property type="entry name" value="Cu_oxidase_CS"/>
</dbReference>
<dbReference type="FunFam" id="2.60.40.420:FF:000045">
    <property type="entry name" value="Laccase 2"/>
    <property type="match status" value="1"/>
</dbReference>
<name>A0A8K1S5L7_9AGAR</name>
<comment type="subcellular location">
    <subcellularLocation>
        <location evidence="3">Secreted</location>
    </subcellularLocation>
</comment>
<dbReference type="InterPro" id="IPR001117">
    <property type="entry name" value="Cu-oxidase_2nd"/>
</dbReference>
<organism evidence="15">
    <name type="scientific">Cyathus bulleri</name>
    <dbReference type="NCBI Taxonomy" id="184115"/>
    <lineage>
        <taxon>Eukaryota</taxon>
        <taxon>Fungi</taxon>
        <taxon>Dikarya</taxon>
        <taxon>Basidiomycota</taxon>
        <taxon>Agaricomycotina</taxon>
        <taxon>Agaricomycetes</taxon>
        <taxon>Agaricomycetidae</taxon>
        <taxon>Agaricales</taxon>
        <taxon>Agaricineae</taxon>
        <taxon>Nidulariaceae</taxon>
        <taxon>Cyathus</taxon>
    </lineage>
</organism>
<dbReference type="Pfam" id="PF00394">
    <property type="entry name" value="Cu-oxidase"/>
    <property type="match status" value="1"/>
</dbReference>
<keyword evidence="6" id="KW-0964">Secreted</keyword>
<dbReference type="PROSITE" id="PS00080">
    <property type="entry name" value="MULTICOPPER_OXIDASE2"/>
    <property type="match status" value="1"/>
</dbReference>
<proteinExistence type="inferred from homology"/>
<accession>A0A8K1S5L7</accession>
<dbReference type="EC" id="1.10.3.2" evidence="5"/>
<evidence type="ECO:0000256" key="9">
    <source>
        <dbReference type="ARBA" id="ARBA00023008"/>
    </source>
</evidence>
<evidence type="ECO:0000256" key="4">
    <source>
        <dbReference type="ARBA" id="ARBA00010609"/>
    </source>
</evidence>
<dbReference type="SUPFAM" id="SSF49503">
    <property type="entry name" value="Cupredoxins"/>
    <property type="match status" value="3"/>
</dbReference>
<comment type="catalytic activity">
    <reaction evidence="1">
        <text>4 hydroquinone + O2 = 4 benzosemiquinone + 2 H2O</text>
        <dbReference type="Rhea" id="RHEA:11276"/>
        <dbReference type="ChEBI" id="CHEBI:15377"/>
        <dbReference type="ChEBI" id="CHEBI:15379"/>
        <dbReference type="ChEBI" id="CHEBI:17594"/>
        <dbReference type="ChEBI" id="CHEBI:17977"/>
        <dbReference type="EC" id="1.10.3.2"/>
    </reaction>
</comment>
<feature type="domain" description="Plastocyanin-like" evidence="14">
    <location>
        <begin position="35"/>
        <end position="154"/>
    </location>
</feature>
<keyword evidence="7" id="KW-0479">Metal-binding</keyword>
<gene>
    <name evidence="15" type="primary">Lcc9</name>
</gene>
<reference evidence="15" key="1">
    <citation type="submission" date="2021-09" db="EMBL/GenBank/DDBJ databases">
        <authorList>
            <person name="Ahlawat A."/>
            <person name="Mishra S."/>
        </authorList>
    </citation>
    <scope>NUCLEOTIDE SEQUENCE</scope>
    <source>
        <strain evidence="15">DAOMC 195062</strain>
    </source>
</reference>
<dbReference type="EMBL" id="OK032466">
    <property type="protein sequence ID" value="UES62899.1"/>
    <property type="molecule type" value="Genomic_DNA"/>
</dbReference>
<feature type="domain" description="Plastocyanin-like" evidence="13">
    <location>
        <begin position="372"/>
        <end position="498"/>
    </location>
</feature>
<keyword evidence="8 15" id="KW-0560">Oxidoreductase</keyword>
<keyword evidence="11" id="KW-0325">Glycoprotein</keyword>
<keyword evidence="10" id="KW-1015">Disulfide bond</keyword>
<dbReference type="Pfam" id="PF07732">
    <property type="entry name" value="Cu-oxidase_3"/>
    <property type="match status" value="1"/>
</dbReference>
<dbReference type="PANTHER" id="PTHR11709:SF394">
    <property type="entry name" value="FI03373P-RELATED"/>
    <property type="match status" value="1"/>
</dbReference>
<dbReference type="AlphaFoldDB" id="A0A8K1S5L7"/>
<dbReference type="InterPro" id="IPR045087">
    <property type="entry name" value="Cu-oxidase_fam"/>
</dbReference>
<evidence type="ECO:0000256" key="11">
    <source>
        <dbReference type="ARBA" id="ARBA00023180"/>
    </source>
</evidence>
<evidence type="ECO:0000259" key="13">
    <source>
        <dbReference type="Pfam" id="PF07731"/>
    </source>
</evidence>
<dbReference type="CDD" id="cd13856">
    <property type="entry name" value="CuRO_1_Tv-LCC_like"/>
    <property type="match status" value="1"/>
</dbReference>
<sequence>MSQVQLMRSLTSAIIVGFLVLGAKAATVRRTLEISNKVVQPDGFKRSATVVSGSHPGPLLTGNIGDRFMINVVNKLNDPNMFRLTTVHWHGMFQRGSFWDDGVAGVTQCPIAPGHSFVYDFTASNQAGTFWYHSHYGTQYCDGLRGPVVIYDPDDPHKNLYDVDDASTVITLGEWYHTSSRSSGTGVGQASSTLINGLGRYIGGPQVDLAVVNVERGKRYRFRLISISCDPNHLFSISGHKLTIIEADGESTQPLTVDKLQIFAGQRYSFVLEANQPVGNYWIRAIPNSGLGGLSSTTLNGVNSAILRYKGARKAEPTTDVVLKSPKLFNETELHALVSPAAPANAEGQADVHINLQIARNGSLWTMNNITYFPPSVPVLLQMLSHAKKPEELLPQGSIIYLPRNKVIELVIPGGGSSPDSPHPFHLHGHSFSVVRSAGSNTTNYKDPVRRDVTQIGFLGSQATVRFTTDNPGPWIFHCHIDWHLAGGLAVVFAEAPEEVSTISTPTVQWEQLCPIESSLTPSII</sequence>
<dbReference type="CDD" id="cd13903">
    <property type="entry name" value="CuRO_3_Tv-LCC_like"/>
    <property type="match status" value="1"/>
</dbReference>
<dbReference type="InterPro" id="IPR008972">
    <property type="entry name" value="Cupredoxin"/>
</dbReference>
<evidence type="ECO:0000259" key="12">
    <source>
        <dbReference type="Pfam" id="PF00394"/>
    </source>
</evidence>
<dbReference type="InterPro" id="IPR002355">
    <property type="entry name" value="Cu_oxidase_Cu_BS"/>
</dbReference>
<evidence type="ECO:0000256" key="2">
    <source>
        <dbReference type="ARBA" id="ARBA00001935"/>
    </source>
</evidence>
<evidence type="ECO:0000256" key="6">
    <source>
        <dbReference type="ARBA" id="ARBA00022525"/>
    </source>
</evidence>
<dbReference type="PANTHER" id="PTHR11709">
    <property type="entry name" value="MULTI-COPPER OXIDASE"/>
    <property type="match status" value="1"/>
</dbReference>
<evidence type="ECO:0000256" key="3">
    <source>
        <dbReference type="ARBA" id="ARBA00004613"/>
    </source>
</evidence>
<evidence type="ECO:0000256" key="1">
    <source>
        <dbReference type="ARBA" id="ARBA00000349"/>
    </source>
</evidence>
<dbReference type="GO" id="GO:0052716">
    <property type="term" value="F:hydroquinone:oxygen oxidoreductase activity"/>
    <property type="evidence" value="ECO:0007669"/>
    <property type="project" value="UniProtKB-EC"/>
</dbReference>
<protein>
    <recommendedName>
        <fullName evidence="5">laccase</fullName>
        <ecNumber evidence="5">1.10.3.2</ecNumber>
    </recommendedName>
</protein>
<dbReference type="PROSITE" id="PS00079">
    <property type="entry name" value="MULTICOPPER_OXIDASE1"/>
    <property type="match status" value="2"/>
</dbReference>
<comment type="cofactor">
    <cofactor evidence="2">
        <name>Cu cation</name>
        <dbReference type="ChEBI" id="CHEBI:23378"/>
    </cofactor>
</comment>
<evidence type="ECO:0000313" key="15">
    <source>
        <dbReference type="EMBL" id="UES62899.1"/>
    </source>
</evidence>
<dbReference type="Pfam" id="PF07731">
    <property type="entry name" value="Cu-oxidase_2"/>
    <property type="match status" value="1"/>
</dbReference>
<keyword evidence="9" id="KW-0186">Copper</keyword>
<evidence type="ECO:0000256" key="10">
    <source>
        <dbReference type="ARBA" id="ARBA00023157"/>
    </source>
</evidence>
<feature type="domain" description="Plastocyanin-like" evidence="12">
    <location>
        <begin position="167"/>
        <end position="312"/>
    </location>
</feature>
<evidence type="ECO:0000256" key="8">
    <source>
        <dbReference type="ARBA" id="ARBA00023002"/>
    </source>
</evidence>
<comment type="similarity">
    <text evidence="4">Belongs to the multicopper oxidase family.</text>
</comment>
<dbReference type="GO" id="GO:0005507">
    <property type="term" value="F:copper ion binding"/>
    <property type="evidence" value="ECO:0007669"/>
    <property type="project" value="InterPro"/>
</dbReference>
<dbReference type="GO" id="GO:0005576">
    <property type="term" value="C:extracellular region"/>
    <property type="evidence" value="ECO:0007669"/>
    <property type="project" value="UniProtKB-SubCell"/>
</dbReference>
<evidence type="ECO:0000259" key="14">
    <source>
        <dbReference type="Pfam" id="PF07732"/>
    </source>
</evidence>
<dbReference type="InterPro" id="IPR011707">
    <property type="entry name" value="Cu-oxidase-like_N"/>
</dbReference>
<evidence type="ECO:0000256" key="5">
    <source>
        <dbReference type="ARBA" id="ARBA00012297"/>
    </source>
</evidence>